<dbReference type="InterPro" id="IPR007920">
    <property type="entry name" value="UPF0223"/>
</dbReference>
<proteinExistence type="predicted"/>
<dbReference type="HOGENOM" id="CLU_166693_1_0_9"/>
<evidence type="ECO:0000313" key="1">
    <source>
        <dbReference type="EMBL" id="EEU30636.1"/>
    </source>
</evidence>
<dbReference type="Pfam" id="PF05256">
    <property type="entry name" value="UPF0223"/>
    <property type="match status" value="1"/>
</dbReference>
<dbReference type="STRING" id="575594.HMPREF0501_00041"/>
<dbReference type="Gene3D" id="1.10.220.80">
    <property type="entry name" value="BH2638-like"/>
    <property type="match status" value="1"/>
</dbReference>
<dbReference type="EMBL" id="GG698802">
    <property type="protein sequence ID" value="EEU30636.1"/>
    <property type="molecule type" value="Genomic_DNA"/>
</dbReference>
<dbReference type="SUPFAM" id="SSF158504">
    <property type="entry name" value="BH2638-like"/>
    <property type="match status" value="1"/>
</dbReference>
<dbReference type="Proteomes" id="UP000003987">
    <property type="component" value="Unassembled WGS sequence"/>
</dbReference>
<dbReference type="PIRSF" id="PIRSF037260">
    <property type="entry name" value="UPF0223"/>
    <property type="match status" value="1"/>
</dbReference>
<dbReference type="AlphaFoldDB" id="C7XTF6"/>
<sequence>MDNMANGNYSYPIDPSWTTTELETVIGLLNNVEAAYESGVARSTLLKSYREFKKIVPAKSEEKQLGRNFYAVSGYQLYDVIKAAQNSKQNIIKLARG</sequence>
<dbReference type="NCBIfam" id="NF003353">
    <property type="entry name" value="PRK04387.1"/>
    <property type="match status" value="1"/>
</dbReference>
<gene>
    <name evidence="1" type="ORF">HMPREF0501_00041</name>
</gene>
<organism evidence="1 2">
    <name type="scientific">Limosilactobacillus coleohominis 101-4-CHN</name>
    <dbReference type="NCBI Taxonomy" id="575594"/>
    <lineage>
        <taxon>Bacteria</taxon>
        <taxon>Bacillati</taxon>
        <taxon>Bacillota</taxon>
        <taxon>Bacilli</taxon>
        <taxon>Lactobacillales</taxon>
        <taxon>Lactobacillaceae</taxon>
        <taxon>Limosilactobacillus</taxon>
    </lineage>
</organism>
<accession>C7XTF6</accession>
<evidence type="ECO:0000313" key="2">
    <source>
        <dbReference type="Proteomes" id="UP000003987"/>
    </source>
</evidence>
<dbReference type="InterPro" id="IPR023324">
    <property type="entry name" value="BH2638-like_sf"/>
</dbReference>
<protein>
    <submittedName>
        <fullName evidence="1">Uncharacterized protein</fullName>
    </submittedName>
</protein>
<dbReference type="eggNOG" id="COG4476">
    <property type="taxonomic scope" value="Bacteria"/>
</dbReference>
<keyword evidence="2" id="KW-1185">Reference proteome</keyword>
<name>C7XTF6_9LACO</name>
<reference evidence="1 2" key="1">
    <citation type="submission" date="2009-06" db="EMBL/GenBank/DDBJ databases">
        <title>The Genome Sequence of Lactobacillus coleohominis strain 101-4-CHN.</title>
        <authorList>
            <consortium name="The Broad Institute Genome Sequencing Platform"/>
            <person name="Ward D."/>
            <person name="Young S.K."/>
            <person name="Zeng Q."/>
            <person name="Koehrsen M."/>
            <person name="Alvarado L."/>
            <person name="Berlin A."/>
            <person name="Borenstein D."/>
            <person name="Chen Z."/>
            <person name="Engels R."/>
            <person name="Freedman E."/>
            <person name="Gellesch M."/>
            <person name="Goldberg J."/>
            <person name="Griggs A."/>
            <person name="Gujja S."/>
            <person name="Heiman D."/>
            <person name="Hepburn T."/>
            <person name="Howarth C."/>
            <person name="Jen D."/>
            <person name="Larson L."/>
            <person name="Lewis B."/>
            <person name="Mehta T."/>
            <person name="Park D."/>
            <person name="Pearson M."/>
            <person name="Roberts A."/>
            <person name="Saif S."/>
            <person name="Shea T."/>
            <person name="Shenoy N."/>
            <person name="Sisk P."/>
            <person name="Stolte C."/>
            <person name="Sykes S."/>
            <person name="Walk T."/>
            <person name="White J."/>
            <person name="Yandava C."/>
            <person name="Liu Y."/>
            <person name="Xu Q."/>
            <person name="Lander E."/>
            <person name="Nusbaum C."/>
            <person name="Galagan J."/>
            <person name="Birren B."/>
        </authorList>
    </citation>
    <scope>NUCLEOTIDE SEQUENCE [LARGE SCALE GENOMIC DNA]</scope>
    <source>
        <strain evidence="1 2">101-4-CHN</strain>
    </source>
</reference>